<dbReference type="EMBL" id="GIFC01006086">
    <property type="protein sequence ID" value="MXU88169.1"/>
    <property type="molecule type" value="Transcribed_RNA"/>
</dbReference>
<keyword evidence="2" id="KW-0812">Transmembrane</keyword>
<keyword evidence="2" id="KW-0472">Membrane</keyword>
<dbReference type="AlphaFoldDB" id="A0A6B0U6M3"/>
<accession>A0A6B0U6M3</accession>
<keyword evidence="2" id="KW-1133">Transmembrane helix</keyword>
<protein>
    <submittedName>
        <fullName evidence="3">Uncharacterized protein</fullName>
    </submittedName>
</protein>
<feature type="transmembrane region" description="Helical" evidence="2">
    <location>
        <begin position="34"/>
        <end position="51"/>
    </location>
</feature>
<evidence type="ECO:0000256" key="2">
    <source>
        <dbReference type="SAM" id="Phobius"/>
    </source>
</evidence>
<name>A0A6B0U6M3_IXORI</name>
<organism evidence="3">
    <name type="scientific">Ixodes ricinus</name>
    <name type="common">Common tick</name>
    <name type="synonym">Acarus ricinus</name>
    <dbReference type="NCBI Taxonomy" id="34613"/>
    <lineage>
        <taxon>Eukaryota</taxon>
        <taxon>Metazoa</taxon>
        <taxon>Ecdysozoa</taxon>
        <taxon>Arthropoda</taxon>
        <taxon>Chelicerata</taxon>
        <taxon>Arachnida</taxon>
        <taxon>Acari</taxon>
        <taxon>Parasitiformes</taxon>
        <taxon>Ixodida</taxon>
        <taxon>Ixodoidea</taxon>
        <taxon>Ixodidae</taxon>
        <taxon>Ixodinae</taxon>
        <taxon>Ixodes</taxon>
    </lineage>
</organism>
<feature type="region of interest" description="Disordered" evidence="1">
    <location>
        <begin position="74"/>
        <end position="100"/>
    </location>
</feature>
<proteinExistence type="predicted"/>
<evidence type="ECO:0000256" key="1">
    <source>
        <dbReference type="SAM" id="MobiDB-lite"/>
    </source>
</evidence>
<reference evidence="3" key="1">
    <citation type="submission" date="2019-12" db="EMBL/GenBank/DDBJ databases">
        <title>An insight into the sialome of adult female Ixodes ricinus ticks feeding for 6 days.</title>
        <authorList>
            <person name="Perner J."/>
            <person name="Ribeiro J.M.C."/>
        </authorList>
    </citation>
    <scope>NUCLEOTIDE SEQUENCE</scope>
    <source>
        <strain evidence="3">Semi-engorged</strain>
        <tissue evidence="3">Salivary glands</tissue>
    </source>
</reference>
<sequence>MLGGRAHRVAFIVHLGALFPGFLAVRFAAAAHGVPERLLLALAFLLLALPLRAQEPFFLGRGLRPVAGRRGHLWGRQRHRRRGDAGGPVLGACTARRHRS</sequence>
<evidence type="ECO:0000313" key="3">
    <source>
        <dbReference type="EMBL" id="MXU88169.1"/>
    </source>
</evidence>